<evidence type="ECO:0000259" key="2">
    <source>
        <dbReference type="Pfam" id="PF10592"/>
    </source>
</evidence>
<sequence>MDRIIEAYLNDFRKEYNFSENLEQSKLFEYFVNYCIISRLYPERFPLEDISVGGGGDMALDGVAIIVNDNLVFSPEEVDDLKAKLHRLDVKFIFIQSKSGNKFDVAKIGNFLFGVESFFDKETSGYINEDIQNLRYLKEYIYDLSIDMSHNPICEMYYVTTGKWENDSNLRKRINAGEKTLRKTDLFDESENGVKFVPVDAEYLKIIYKEIRNKVDKKINFDKHTILPKIDKVDEAYIGILPATEYLKLICANDGTLLRNLFNDNVRDFQGNNPVNQEITDTINDEGRRGGFVLFNNGITIVAKSILKTGSDFTIRDFQIVNGCQTSHILYNNKESLDNNVFLPLKIIVTSDEEVTNRIIKATNRQTEVKQEAFLSLLPFQKYLEEFYASFTGNSRLYYERRSKQYDNQTPAIDKSKIVSITIQIRCFMSMFLCEPHSTHRYYGELYETNSKKIFVEGHSYYPYYISCYALYSLDNLFKYKKVDSSYKRWYKYHLLMIFRLIATKNINFTQINRKKLDNYCAELQKIIQNEEELIKIFKQAISIIDVALIEFKNKKYTDGQLSRRKFFTDKLINLAEQEHQKVTLE</sequence>
<gene>
    <name evidence="3" type="ORF">QI031_22965</name>
</gene>
<feature type="coiled-coil region" evidence="1">
    <location>
        <begin position="514"/>
        <end position="541"/>
    </location>
</feature>
<accession>A0AAJ6NQ15</accession>
<dbReference type="RefSeq" id="WP_281481923.1">
    <property type="nucleotide sequence ID" value="NZ_CP124543.1"/>
</dbReference>
<evidence type="ECO:0000313" key="4">
    <source>
        <dbReference type="Proteomes" id="UP001223520"/>
    </source>
</evidence>
<dbReference type="AlphaFoldDB" id="A0AAJ6NQ15"/>
<name>A0AAJ6NQ15_9CYAN</name>
<feature type="domain" description="Abortive phage infection protein C-terminal" evidence="2">
    <location>
        <begin position="262"/>
        <end position="533"/>
    </location>
</feature>
<evidence type="ECO:0000256" key="1">
    <source>
        <dbReference type="SAM" id="Coils"/>
    </source>
</evidence>
<dbReference type="KEGG" id="hbq:QI031_22965"/>
<evidence type="ECO:0000313" key="3">
    <source>
        <dbReference type="EMBL" id="WGV24604.1"/>
    </source>
</evidence>
<proteinExistence type="predicted"/>
<keyword evidence="4" id="KW-1185">Reference proteome</keyword>
<organism evidence="3 4">
    <name type="scientific">Halotia branconii CENA392</name>
    <dbReference type="NCBI Taxonomy" id="1539056"/>
    <lineage>
        <taxon>Bacteria</taxon>
        <taxon>Bacillati</taxon>
        <taxon>Cyanobacteriota</taxon>
        <taxon>Cyanophyceae</taxon>
        <taxon>Nostocales</taxon>
        <taxon>Nodulariaceae</taxon>
        <taxon>Halotia</taxon>
    </lineage>
</organism>
<keyword evidence="1" id="KW-0175">Coiled coil</keyword>
<dbReference type="EMBL" id="CP124543">
    <property type="protein sequence ID" value="WGV24604.1"/>
    <property type="molecule type" value="Genomic_DNA"/>
</dbReference>
<dbReference type="InterPro" id="IPR018891">
    <property type="entry name" value="AIPR_C"/>
</dbReference>
<dbReference type="Proteomes" id="UP001223520">
    <property type="component" value="Chromosome"/>
</dbReference>
<reference evidence="3 4" key="1">
    <citation type="journal article" date="2023" name="Limnol Oceanogr Lett">
        <title>Environmental adaptations by the intertidal Antarctic cyanobacterium Halotia branconii CENA392 as revealed using long-read genome sequencing.</title>
        <authorList>
            <person name="Dextro R.B."/>
            <person name="Delbaje E."/>
            <person name="Freitas P.N.N."/>
            <person name="Geraldes V."/>
            <person name="Pinto E."/>
            <person name="Long P.F."/>
            <person name="Fiore M.F."/>
        </authorList>
    </citation>
    <scope>NUCLEOTIDE SEQUENCE [LARGE SCALE GENOMIC DNA]</scope>
    <source>
        <strain evidence="3 4">CENA392</strain>
    </source>
</reference>
<dbReference type="Pfam" id="PF10592">
    <property type="entry name" value="AIPR"/>
    <property type="match status" value="1"/>
</dbReference>
<protein>
    <submittedName>
        <fullName evidence="3">AIPR family protein</fullName>
    </submittedName>
</protein>